<reference evidence="5 6" key="1">
    <citation type="submission" date="2017-07" db="EMBL/GenBank/DDBJ databases">
        <title>A draft genome sequence of Komagataeibacter xylinus LMG 1515.</title>
        <authorList>
            <person name="Skraban J."/>
            <person name="Cleenwerck I."/>
            <person name="Vandamme P."/>
            <person name="Trcek J."/>
        </authorList>
    </citation>
    <scope>NUCLEOTIDE SEQUENCE [LARGE SCALE GENOMIC DNA]</scope>
    <source>
        <strain evidence="5 6">LMG 1515</strain>
    </source>
</reference>
<protein>
    <recommendedName>
        <fullName evidence="4">Adenosine 5'-phosphosulfate reductase</fullName>
        <shortName evidence="4">APS reductase</shortName>
        <ecNumber evidence="4">1.8.4.10</ecNumber>
    </recommendedName>
    <alternativeName>
        <fullName evidence="4">5'-adenylylsulfate reductase</fullName>
    </alternativeName>
    <alternativeName>
        <fullName evidence="4">Thioredoxin-dependent 5'-adenylylsulfate reductase</fullName>
    </alternativeName>
</protein>
<gene>
    <name evidence="4" type="primary">cysH</name>
    <name evidence="5" type="ORF">CFR75_03530</name>
</gene>
<comment type="subcellular location">
    <subcellularLocation>
        <location evidence="4">Cytoplasm</location>
    </subcellularLocation>
</comment>
<dbReference type="EMBL" id="NKUC01000004">
    <property type="protein sequence ID" value="PYD58138.1"/>
    <property type="molecule type" value="Genomic_DNA"/>
</dbReference>
<dbReference type="RefSeq" id="WP_061271757.1">
    <property type="nucleotide sequence ID" value="NZ_CBCRXN010000001.1"/>
</dbReference>
<dbReference type="GO" id="GO:0046872">
    <property type="term" value="F:metal ion binding"/>
    <property type="evidence" value="ECO:0007669"/>
    <property type="project" value="UniProtKB-KW"/>
</dbReference>
<keyword evidence="2 4" id="KW-0560">Oxidoreductase</keyword>
<proteinExistence type="inferred from homology"/>
<feature type="binding site" evidence="4">
    <location>
        <position position="196"/>
    </location>
    <ligand>
        <name>[4Fe-4S] cluster</name>
        <dbReference type="ChEBI" id="CHEBI:49883"/>
    </ligand>
</feature>
<dbReference type="GO" id="GO:0005737">
    <property type="term" value="C:cytoplasm"/>
    <property type="evidence" value="ECO:0007669"/>
    <property type="project" value="UniProtKB-SubCell"/>
</dbReference>
<evidence type="ECO:0000256" key="1">
    <source>
        <dbReference type="ARBA" id="ARBA00009732"/>
    </source>
</evidence>
<dbReference type="HAMAP" id="MF_00063">
    <property type="entry name" value="CysH"/>
    <property type="match status" value="1"/>
</dbReference>
<dbReference type="InterPro" id="IPR002500">
    <property type="entry name" value="PAPS_reduct_dom"/>
</dbReference>
<feature type="binding site" evidence="4">
    <location>
        <position position="115"/>
    </location>
    <ligand>
        <name>[4Fe-4S] cluster</name>
        <dbReference type="ChEBI" id="CHEBI:49883"/>
    </ligand>
</feature>
<comment type="catalytic activity">
    <reaction evidence="4">
        <text>[thioredoxin]-disulfide + sulfite + AMP + 2 H(+) = adenosine 5'-phosphosulfate + [thioredoxin]-dithiol</text>
        <dbReference type="Rhea" id="RHEA:21976"/>
        <dbReference type="Rhea" id="RHEA-COMP:10698"/>
        <dbReference type="Rhea" id="RHEA-COMP:10700"/>
        <dbReference type="ChEBI" id="CHEBI:15378"/>
        <dbReference type="ChEBI" id="CHEBI:17359"/>
        <dbReference type="ChEBI" id="CHEBI:29950"/>
        <dbReference type="ChEBI" id="CHEBI:50058"/>
        <dbReference type="ChEBI" id="CHEBI:58243"/>
        <dbReference type="ChEBI" id="CHEBI:456215"/>
        <dbReference type="EC" id="1.8.4.10"/>
    </reaction>
</comment>
<dbReference type="PIRSF" id="PIRSF000857">
    <property type="entry name" value="PAPS_reductase"/>
    <property type="match status" value="1"/>
</dbReference>
<feature type="active site" description="Nucleophile; cysteine thiosulfonate intermediate" evidence="4">
    <location>
        <position position="222"/>
    </location>
</feature>
<dbReference type="GO" id="GO:0051539">
    <property type="term" value="F:4 iron, 4 sulfur cluster binding"/>
    <property type="evidence" value="ECO:0007669"/>
    <property type="project" value="UniProtKB-UniRule"/>
</dbReference>
<dbReference type="SUPFAM" id="SSF52402">
    <property type="entry name" value="Adenine nucleotide alpha hydrolases-like"/>
    <property type="match status" value="1"/>
</dbReference>
<dbReference type="OrthoDB" id="9794018at2"/>
<keyword evidence="4" id="KW-0963">Cytoplasm</keyword>
<dbReference type="EC" id="1.8.4.10" evidence="4"/>
<dbReference type="GO" id="GO:0043866">
    <property type="term" value="F:adenylyl-sulfate reductase (thioredoxin) activity"/>
    <property type="evidence" value="ECO:0007669"/>
    <property type="project" value="UniProtKB-EC"/>
</dbReference>
<dbReference type="GO" id="GO:0070814">
    <property type="term" value="P:hydrogen sulfide biosynthetic process"/>
    <property type="evidence" value="ECO:0007669"/>
    <property type="project" value="UniProtKB-UniRule"/>
</dbReference>
<evidence type="ECO:0000256" key="4">
    <source>
        <dbReference type="HAMAP-Rule" id="MF_00063"/>
    </source>
</evidence>
<feature type="binding site" evidence="4">
    <location>
        <position position="199"/>
    </location>
    <ligand>
        <name>[4Fe-4S] cluster</name>
        <dbReference type="ChEBI" id="CHEBI:49883"/>
    </ligand>
</feature>
<name>A0A318PPH1_KOMXY</name>
<dbReference type="GO" id="GO:0004604">
    <property type="term" value="F:phosphoadenylyl-sulfate reductase (thioredoxin) activity"/>
    <property type="evidence" value="ECO:0007669"/>
    <property type="project" value="UniProtKB-UniRule"/>
</dbReference>
<feature type="binding site" evidence="4">
    <location>
        <position position="114"/>
    </location>
    <ligand>
        <name>[4Fe-4S] cluster</name>
        <dbReference type="ChEBI" id="CHEBI:49883"/>
    </ligand>
</feature>
<comment type="function">
    <text evidence="4">Catalyzes the formation of sulfite from adenosine 5'-phosphosulfate (APS) using thioredoxin as an electron donor.</text>
</comment>
<comment type="similarity">
    <text evidence="1 4">Belongs to the PAPS reductase family. CysH subfamily.</text>
</comment>
<accession>A0A318PPH1</accession>
<dbReference type="Gene3D" id="3.40.50.620">
    <property type="entry name" value="HUPs"/>
    <property type="match status" value="1"/>
</dbReference>
<organism evidence="5 6">
    <name type="scientific">Komagataeibacter xylinus</name>
    <name type="common">Gluconacetobacter xylinus</name>
    <dbReference type="NCBI Taxonomy" id="28448"/>
    <lineage>
        <taxon>Bacteria</taxon>
        <taxon>Pseudomonadati</taxon>
        <taxon>Pseudomonadota</taxon>
        <taxon>Alphaproteobacteria</taxon>
        <taxon>Acetobacterales</taxon>
        <taxon>Acetobacteraceae</taxon>
        <taxon>Komagataeibacter</taxon>
    </lineage>
</organism>
<keyword evidence="4" id="KW-0479">Metal-binding</keyword>
<dbReference type="AlphaFoldDB" id="A0A318PPH1"/>
<evidence type="ECO:0000313" key="5">
    <source>
        <dbReference type="EMBL" id="PYD58138.1"/>
    </source>
</evidence>
<comment type="pathway">
    <text evidence="3 4">Sulfur metabolism; hydrogen sulfide biosynthesis; sulfite from sulfate.</text>
</comment>
<keyword evidence="4" id="KW-0408">Iron</keyword>
<dbReference type="GO" id="GO:0019379">
    <property type="term" value="P:sulfate assimilation, phosphoadenylyl sulfate reduction by phosphoadenylyl-sulfate reductase (thioredoxin)"/>
    <property type="evidence" value="ECO:0007669"/>
    <property type="project" value="UniProtKB-UniRule"/>
</dbReference>
<comment type="caution">
    <text evidence="5">The sequence shown here is derived from an EMBL/GenBank/DDBJ whole genome shotgun (WGS) entry which is preliminary data.</text>
</comment>
<evidence type="ECO:0000256" key="2">
    <source>
        <dbReference type="ARBA" id="ARBA00023002"/>
    </source>
</evidence>
<evidence type="ECO:0000256" key="3">
    <source>
        <dbReference type="ARBA" id="ARBA00024327"/>
    </source>
</evidence>
<dbReference type="PANTHER" id="PTHR46509:SF1">
    <property type="entry name" value="PHOSPHOADENOSINE PHOSPHOSULFATE REDUCTASE"/>
    <property type="match status" value="1"/>
</dbReference>
<dbReference type="InterPro" id="IPR014729">
    <property type="entry name" value="Rossmann-like_a/b/a_fold"/>
</dbReference>
<sequence>MRIDADVVAELKQAGENASDVLRVALARLRGRIALVSSFGAESAVMLALAAEIDPAVPVLFLETGQHFPETLAYRHELARVLGLRDVRDLHPNPVQLEKRDPTAELWAFDPDACCALRKVEPLDEAMIPFDAWITGRKRTQAATRQGLPVIEDAPGGKIKLNPLIAWTPRELDAEMTRRNLPRHPLTLRGYPSIGCAPCTRPVAEGADPREGRWAGKAKTECGIHMRKPARQGA</sequence>
<keyword evidence="6" id="KW-1185">Reference proteome</keyword>
<evidence type="ECO:0000313" key="6">
    <source>
        <dbReference type="Proteomes" id="UP000248257"/>
    </source>
</evidence>
<dbReference type="InterPro" id="IPR004511">
    <property type="entry name" value="PAPS/APS_Rdtase"/>
</dbReference>
<keyword evidence="4" id="KW-0411">Iron-sulfur</keyword>
<dbReference type="NCBIfam" id="NF002537">
    <property type="entry name" value="PRK02090.1"/>
    <property type="match status" value="1"/>
</dbReference>
<dbReference type="Proteomes" id="UP000248257">
    <property type="component" value="Unassembled WGS sequence"/>
</dbReference>
<dbReference type="PANTHER" id="PTHR46509">
    <property type="entry name" value="PHOSPHOADENOSINE PHOSPHOSULFATE REDUCTASE"/>
    <property type="match status" value="1"/>
</dbReference>
<dbReference type="STRING" id="1220579.GCA_001571345_00455"/>
<dbReference type="Pfam" id="PF01507">
    <property type="entry name" value="PAPS_reduct"/>
    <property type="match status" value="1"/>
</dbReference>
<comment type="cofactor">
    <cofactor evidence="4">
        <name>[4Fe-4S] cluster</name>
        <dbReference type="ChEBI" id="CHEBI:49883"/>
    </cofactor>
    <text evidence="4">Binds 1 [4Fe-4S] cluster per subunit.</text>
</comment>